<organism evidence="11 12">
    <name type="scientific">Scleropages formosus</name>
    <name type="common">Asian bonytongue</name>
    <name type="synonym">Osteoglossum formosum</name>
    <dbReference type="NCBI Taxonomy" id="113540"/>
    <lineage>
        <taxon>Eukaryota</taxon>
        <taxon>Metazoa</taxon>
        <taxon>Chordata</taxon>
        <taxon>Craniata</taxon>
        <taxon>Vertebrata</taxon>
        <taxon>Euteleostomi</taxon>
        <taxon>Actinopterygii</taxon>
        <taxon>Neopterygii</taxon>
        <taxon>Teleostei</taxon>
        <taxon>Osteoglossocephala</taxon>
        <taxon>Osteoglossomorpha</taxon>
        <taxon>Osteoglossiformes</taxon>
        <taxon>Osteoglossidae</taxon>
        <taxon>Scleropages</taxon>
    </lineage>
</organism>
<evidence type="ECO:0000256" key="7">
    <source>
        <dbReference type="SAM" id="Phobius"/>
    </source>
</evidence>
<accession>A0A8C9RTM3</accession>
<feature type="transmembrane region" description="Helical" evidence="7">
    <location>
        <begin position="472"/>
        <end position="494"/>
    </location>
</feature>
<proteinExistence type="predicted"/>
<feature type="domain" description="G-protein coupled receptors family 2 profile 2" evidence="10">
    <location>
        <begin position="408"/>
        <end position="659"/>
    </location>
</feature>
<feature type="transmembrane region" description="Helical" evidence="7">
    <location>
        <begin position="444"/>
        <end position="460"/>
    </location>
</feature>
<dbReference type="PROSITE" id="PS50221">
    <property type="entry name" value="GAIN_B"/>
    <property type="match status" value="1"/>
</dbReference>
<feature type="region of interest" description="Disordered" evidence="6">
    <location>
        <begin position="672"/>
        <end position="691"/>
    </location>
</feature>
<reference evidence="11 12" key="1">
    <citation type="submission" date="2019-04" db="EMBL/GenBank/DDBJ databases">
        <authorList>
            <consortium name="Wellcome Sanger Institute Data Sharing"/>
        </authorList>
    </citation>
    <scope>NUCLEOTIDE SEQUENCE [LARGE SCALE GENOMIC DNA]</scope>
</reference>
<feature type="transmembrane region" description="Helical" evidence="7">
    <location>
        <begin position="636"/>
        <end position="656"/>
    </location>
</feature>
<feature type="compositionally biased region" description="Polar residues" evidence="6">
    <location>
        <begin position="680"/>
        <end position="691"/>
    </location>
</feature>
<dbReference type="Proteomes" id="UP000694397">
    <property type="component" value="Chromosome 15"/>
</dbReference>
<keyword evidence="2 7" id="KW-0812">Transmembrane</keyword>
<dbReference type="InterPro" id="IPR017981">
    <property type="entry name" value="GPCR_2-like_7TM"/>
</dbReference>
<dbReference type="GO" id="GO:0007166">
    <property type="term" value="P:cell surface receptor signaling pathway"/>
    <property type="evidence" value="ECO:0007669"/>
    <property type="project" value="InterPro"/>
</dbReference>
<reference evidence="11" key="3">
    <citation type="submission" date="2025-09" db="UniProtKB">
        <authorList>
            <consortium name="Ensembl"/>
        </authorList>
    </citation>
    <scope>IDENTIFICATION</scope>
</reference>
<reference evidence="11" key="2">
    <citation type="submission" date="2025-08" db="UniProtKB">
        <authorList>
            <consortium name="Ensembl"/>
        </authorList>
    </citation>
    <scope>IDENTIFICATION</scope>
</reference>
<protein>
    <submittedName>
        <fullName evidence="11">Adhesion G protein-coupled receptor G3-like</fullName>
    </submittedName>
</protein>
<keyword evidence="12" id="KW-1185">Reference proteome</keyword>
<evidence type="ECO:0000256" key="5">
    <source>
        <dbReference type="ARBA" id="ARBA00023157"/>
    </source>
</evidence>
<evidence type="ECO:0000256" key="8">
    <source>
        <dbReference type="SAM" id="SignalP"/>
    </source>
</evidence>
<sequence>MFHSFRSLCVMTLRSCLWITAVLLIDVCCSDSSSCSCPPTTDFCLQNQSNIWVIKDNYTGVIWLNQSSGDYTSKMCIIATNNTVNNNSSFLVTETSTMHTLRLKKIYASRPDLELTIFKGLNCSSFPSLAVMGTAGTCQNTSVKPRSICNGNVQFDSFSCRDQPNDTFIVNITYEGKNASCITCDPAGLPSTTVEQPPLSSNCSVINSTAAKEAMDNLSDIVSKMENESTVAVSMGEVKGILSVISKDEQNAKFVLTSKNSFGKPGKGADTNNDFSASFIIPNDALKLARQAMNVVYVGVFHFPSFTPDEKNSTLLNNEVIAIEMGVRIKNLLNPIQLQFTNVNVGTQTAHCSSWDSQGNSPVWTTDGCETTTNNGTITCCCNHLTFFAILMTTEDKLILSSKDLQSLTYITYIGCGMSMFFLGVALFMHFLLRRTKASKSTRILINLFLAMFLLNLTFLSNEWVANIKNNFSCIFIAMATHYFMLSTITWFAIEAFQLYLQLIKVFNIDIRHYMAIILITGWAMPFVAPLGIVISGNYGNLTIYANGTTAHMCWIRNNTVEYIVNIGYYAVVFLFTSIIFIAVLKRIVYLKSAKVGSPSQRSITKELFTVLGLCALLGITWGFAFFSYGPLRIPSYYIFTILNSFQGFFLFLYYYNTAKVIGDKPNLATTTSTSRSASQNTMHQTKSNLG</sequence>
<keyword evidence="4 7" id="KW-0472">Membrane</keyword>
<dbReference type="GeneID" id="108919546"/>
<dbReference type="GO" id="GO:0004930">
    <property type="term" value="F:G protein-coupled receptor activity"/>
    <property type="evidence" value="ECO:0007669"/>
    <property type="project" value="InterPro"/>
</dbReference>
<dbReference type="InterPro" id="IPR046338">
    <property type="entry name" value="GAIN_dom_sf"/>
</dbReference>
<dbReference type="Pfam" id="PF00002">
    <property type="entry name" value="7tm_2"/>
    <property type="match status" value="1"/>
</dbReference>
<dbReference type="SMART" id="SM00303">
    <property type="entry name" value="GPS"/>
    <property type="match status" value="1"/>
</dbReference>
<dbReference type="GeneTree" id="ENSGT00940000155621"/>
<feature type="chain" id="PRO_5034704513" evidence="8">
    <location>
        <begin position="31"/>
        <end position="691"/>
    </location>
</feature>
<evidence type="ECO:0000256" key="6">
    <source>
        <dbReference type="SAM" id="MobiDB-lite"/>
    </source>
</evidence>
<dbReference type="FunFam" id="1.20.1070.10:FF:000222">
    <property type="entry name" value="Adhesion G protein-coupled receptor G3"/>
    <property type="match status" value="1"/>
</dbReference>
<evidence type="ECO:0000313" key="11">
    <source>
        <dbReference type="Ensembl" id="ENSSFOP00015026059.1"/>
    </source>
</evidence>
<dbReference type="GO" id="GO:0005886">
    <property type="term" value="C:plasma membrane"/>
    <property type="evidence" value="ECO:0007669"/>
    <property type="project" value="TreeGrafter"/>
</dbReference>
<feature type="signal peptide" evidence="8">
    <location>
        <begin position="1"/>
        <end position="30"/>
    </location>
</feature>
<evidence type="ECO:0000259" key="10">
    <source>
        <dbReference type="PROSITE" id="PS50261"/>
    </source>
</evidence>
<evidence type="ECO:0000256" key="2">
    <source>
        <dbReference type="ARBA" id="ARBA00022692"/>
    </source>
</evidence>
<dbReference type="Gene3D" id="1.20.1070.10">
    <property type="entry name" value="Rhodopsin 7-helix transmembrane proteins"/>
    <property type="match status" value="1"/>
</dbReference>
<dbReference type="OrthoDB" id="8951579at2759"/>
<keyword evidence="8" id="KW-0732">Signal</keyword>
<dbReference type="InterPro" id="IPR000832">
    <property type="entry name" value="GPCR_2_secretin-like"/>
</dbReference>
<evidence type="ECO:0000256" key="1">
    <source>
        <dbReference type="ARBA" id="ARBA00004141"/>
    </source>
</evidence>
<dbReference type="Pfam" id="PF01825">
    <property type="entry name" value="GPS"/>
    <property type="match status" value="1"/>
</dbReference>
<evidence type="ECO:0000313" key="12">
    <source>
        <dbReference type="Proteomes" id="UP000694397"/>
    </source>
</evidence>
<dbReference type="PANTHER" id="PTHR12011:SF474">
    <property type="entry name" value="ADHESION G PROTEIN-COUPLED RECEPTOR G11-RELATED"/>
    <property type="match status" value="1"/>
</dbReference>
<dbReference type="KEGG" id="sfm:108919546"/>
<keyword evidence="5" id="KW-1015">Disulfide bond</keyword>
<feature type="transmembrane region" description="Helical" evidence="7">
    <location>
        <begin position="567"/>
        <end position="588"/>
    </location>
</feature>
<comment type="subcellular location">
    <subcellularLocation>
        <location evidence="1">Membrane</location>
        <topology evidence="1">Multi-pass membrane protein</topology>
    </subcellularLocation>
</comment>
<gene>
    <name evidence="11" type="primary">adgrg11</name>
</gene>
<dbReference type="InterPro" id="IPR057244">
    <property type="entry name" value="GAIN_B"/>
</dbReference>
<dbReference type="PROSITE" id="PS50261">
    <property type="entry name" value="G_PROTEIN_RECEP_F2_4"/>
    <property type="match status" value="1"/>
</dbReference>
<dbReference type="InterPro" id="IPR000203">
    <property type="entry name" value="GPS"/>
</dbReference>
<feature type="transmembrane region" description="Helical" evidence="7">
    <location>
        <begin position="608"/>
        <end position="630"/>
    </location>
</feature>
<evidence type="ECO:0000256" key="4">
    <source>
        <dbReference type="ARBA" id="ARBA00023136"/>
    </source>
</evidence>
<feature type="domain" description="GAIN-B" evidence="9">
    <location>
        <begin position="252"/>
        <end position="398"/>
    </location>
</feature>
<keyword evidence="3 7" id="KW-1133">Transmembrane helix</keyword>
<dbReference type="Gene3D" id="2.60.220.50">
    <property type="match status" value="1"/>
</dbReference>
<evidence type="ECO:0000256" key="3">
    <source>
        <dbReference type="ARBA" id="ARBA00022989"/>
    </source>
</evidence>
<dbReference type="AlphaFoldDB" id="A0A8C9RTM3"/>
<dbReference type="Ensembl" id="ENSSFOT00015026353.2">
    <property type="protein sequence ID" value="ENSSFOP00015026059.1"/>
    <property type="gene ID" value="ENSSFOG00015016762.2"/>
</dbReference>
<feature type="transmembrane region" description="Helical" evidence="7">
    <location>
        <begin position="514"/>
        <end position="535"/>
    </location>
</feature>
<feature type="transmembrane region" description="Helical" evidence="7">
    <location>
        <begin position="410"/>
        <end position="432"/>
    </location>
</feature>
<evidence type="ECO:0000259" key="9">
    <source>
        <dbReference type="PROSITE" id="PS50221"/>
    </source>
</evidence>
<dbReference type="GO" id="GO:0007189">
    <property type="term" value="P:adenylate cyclase-activating G protein-coupled receptor signaling pathway"/>
    <property type="evidence" value="ECO:0007669"/>
    <property type="project" value="TreeGrafter"/>
</dbReference>
<dbReference type="PANTHER" id="PTHR12011">
    <property type="entry name" value="ADHESION G-PROTEIN COUPLED RECEPTOR"/>
    <property type="match status" value="1"/>
</dbReference>
<name>A0A8C9RTM3_SCLFO</name>
<dbReference type="PRINTS" id="PR00249">
    <property type="entry name" value="GPCRSECRETIN"/>
</dbReference>